<protein>
    <submittedName>
        <fullName evidence="2">Uncharacterized protein</fullName>
    </submittedName>
</protein>
<keyword evidence="3" id="KW-1185">Reference proteome</keyword>
<reference evidence="2 3" key="1">
    <citation type="submission" date="2009-01" db="EMBL/GenBank/DDBJ databases">
        <authorList>
            <person name="Fulton L."/>
            <person name="Clifton S."/>
            <person name="Chinwalla A.T."/>
            <person name="Mitreva M."/>
            <person name="Sodergren E."/>
            <person name="Weinstock G."/>
            <person name="Clifton S."/>
            <person name="Dooling D.J."/>
            <person name="Fulton B."/>
            <person name="Minx P."/>
            <person name="Pepin K.H."/>
            <person name="Johnson M."/>
            <person name="Bhonagiri V."/>
            <person name="Nash W.E."/>
            <person name="Mardis E.R."/>
            <person name="Wilson R.K."/>
        </authorList>
    </citation>
    <scope>NUCLEOTIDE SEQUENCE [LARGE SCALE GENOMIC DNA]</scope>
    <source>
        <strain evidence="2 3">NRL30031/H210</strain>
    </source>
</reference>
<accession>C0EMJ0</accession>
<comment type="caution">
    <text evidence="2">The sequence shown here is derived from an EMBL/GenBank/DDBJ whole genome shotgun (WGS) entry which is preliminary data.</text>
</comment>
<feature type="compositionally biased region" description="Low complexity" evidence="1">
    <location>
        <begin position="1"/>
        <end position="15"/>
    </location>
</feature>
<evidence type="ECO:0000313" key="3">
    <source>
        <dbReference type="Proteomes" id="UP000004457"/>
    </source>
</evidence>
<dbReference type="AlphaFoldDB" id="C0EMJ0"/>
<dbReference type="EMBL" id="ACEN01000032">
    <property type="protein sequence ID" value="EEG33757.1"/>
    <property type="molecule type" value="Genomic_DNA"/>
</dbReference>
<dbReference type="GeneID" id="49971326"/>
<gene>
    <name evidence="2" type="ORF">NEIFLAOT_01161</name>
</gene>
<evidence type="ECO:0000256" key="1">
    <source>
        <dbReference type="SAM" id="MobiDB-lite"/>
    </source>
</evidence>
<proteinExistence type="predicted"/>
<evidence type="ECO:0000313" key="2">
    <source>
        <dbReference type="EMBL" id="EEG33757.1"/>
    </source>
</evidence>
<feature type="region of interest" description="Disordered" evidence="1">
    <location>
        <begin position="1"/>
        <end position="51"/>
    </location>
</feature>
<dbReference type="RefSeq" id="WP_004464520.1">
    <property type="nucleotide sequence ID" value="NZ_ACEN01000032.1"/>
</dbReference>
<name>C0EMJ0_NEIFL</name>
<feature type="compositionally biased region" description="Basic residues" evidence="1">
    <location>
        <begin position="30"/>
        <end position="51"/>
    </location>
</feature>
<organism evidence="2 3">
    <name type="scientific">Neisseria flavescens NRL30031/H210</name>
    <dbReference type="NCBI Taxonomy" id="546264"/>
    <lineage>
        <taxon>Bacteria</taxon>
        <taxon>Pseudomonadati</taxon>
        <taxon>Pseudomonadota</taxon>
        <taxon>Betaproteobacteria</taxon>
        <taxon>Neisseriales</taxon>
        <taxon>Neisseriaceae</taxon>
        <taxon>Neisseria</taxon>
    </lineage>
</organism>
<dbReference type="Proteomes" id="UP000004457">
    <property type="component" value="Unassembled WGS sequence"/>
</dbReference>
<sequence length="51" mass="5510">MVAAAGLVLAPVASAHGKHEKYPKQELMHKKAKPQKMKKTAPKAKHHASQA</sequence>
<feature type="compositionally biased region" description="Basic and acidic residues" evidence="1">
    <location>
        <begin position="20"/>
        <end position="29"/>
    </location>
</feature>